<accession>A0ABW7Q5B9</accession>
<evidence type="ECO:0000256" key="1">
    <source>
        <dbReference type="ARBA" id="ARBA00001713"/>
    </source>
</evidence>
<evidence type="ECO:0000256" key="9">
    <source>
        <dbReference type="SAM" id="MobiDB-lite"/>
    </source>
</evidence>
<dbReference type="EMBL" id="JBIQWL010000002">
    <property type="protein sequence ID" value="MFH8250028.1"/>
    <property type="molecule type" value="Genomic_DNA"/>
</dbReference>
<evidence type="ECO:0000256" key="5">
    <source>
        <dbReference type="ARBA" id="ARBA00011959"/>
    </source>
</evidence>
<evidence type="ECO:0000256" key="2">
    <source>
        <dbReference type="ARBA" id="ARBA00004988"/>
    </source>
</evidence>
<name>A0ABW7Q5B9_9MICO</name>
<feature type="region of interest" description="Disordered" evidence="9">
    <location>
        <begin position="146"/>
        <end position="182"/>
    </location>
</feature>
<dbReference type="InterPro" id="IPR036569">
    <property type="entry name" value="RpiB_LacA_LacB_sf"/>
</dbReference>
<evidence type="ECO:0000313" key="11">
    <source>
        <dbReference type="Proteomes" id="UP001610861"/>
    </source>
</evidence>
<protein>
    <recommendedName>
        <fullName evidence="6">Ribose-5-phosphate isomerase B</fullName>
        <ecNumber evidence="5">5.3.1.6</ecNumber>
    </recommendedName>
    <alternativeName>
        <fullName evidence="8">Phosphoriboisomerase B</fullName>
    </alternativeName>
</protein>
<evidence type="ECO:0000256" key="7">
    <source>
        <dbReference type="ARBA" id="ARBA00023235"/>
    </source>
</evidence>
<dbReference type="Gene3D" id="3.40.1400.10">
    <property type="entry name" value="Sugar-phosphate isomerase, RpiB/LacA/LacB"/>
    <property type="match status" value="1"/>
</dbReference>
<dbReference type="GO" id="GO:0004751">
    <property type="term" value="F:ribose-5-phosphate isomerase activity"/>
    <property type="evidence" value="ECO:0007669"/>
    <property type="project" value="UniProtKB-EC"/>
</dbReference>
<evidence type="ECO:0000256" key="6">
    <source>
        <dbReference type="ARBA" id="ARBA00014007"/>
    </source>
</evidence>
<dbReference type="PANTHER" id="PTHR30345">
    <property type="entry name" value="RIBOSE-5-PHOSPHATE ISOMERASE B"/>
    <property type="match status" value="1"/>
</dbReference>
<proteinExistence type="inferred from homology"/>
<comment type="catalytic activity">
    <reaction evidence="1">
        <text>aldehydo-D-ribose 5-phosphate = D-ribulose 5-phosphate</text>
        <dbReference type="Rhea" id="RHEA:14657"/>
        <dbReference type="ChEBI" id="CHEBI:58121"/>
        <dbReference type="ChEBI" id="CHEBI:58273"/>
        <dbReference type="EC" id="5.3.1.6"/>
    </reaction>
</comment>
<comment type="similarity">
    <text evidence="3">Belongs to the LacAB/RpiB family.</text>
</comment>
<evidence type="ECO:0000313" key="10">
    <source>
        <dbReference type="EMBL" id="MFH8250028.1"/>
    </source>
</evidence>
<gene>
    <name evidence="10" type="ORF">ACH3VR_06655</name>
</gene>
<dbReference type="Proteomes" id="UP001610861">
    <property type="component" value="Unassembled WGS sequence"/>
</dbReference>
<dbReference type="RefSeq" id="WP_396639973.1">
    <property type="nucleotide sequence ID" value="NZ_JBIQWL010000002.1"/>
</dbReference>
<comment type="subunit">
    <text evidence="4">Homodimer.</text>
</comment>
<sequence length="182" mass="19757">MRIHIATDHAGLEFSTQLQHHLAEQGHDVVDHGPIEYEPLDDYPSFCIRAAQAVVRDQEAGIQALGVVFGGSGNGEQIAANKVRGVRAALVWNIATAELAREHNDANVIAIGARQHTFEEAASFIDRFVATPFSNEERHERRIRQVGAYETDGSLEPDPRVLARLAPPTGGESSDAMDPEAG</sequence>
<evidence type="ECO:0000256" key="4">
    <source>
        <dbReference type="ARBA" id="ARBA00011738"/>
    </source>
</evidence>
<dbReference type="NCBIfam" id="NF004051">
    <property type="entry name" value="PRK05571.1"/>
    <property type="match status" value="1"/>
</dbReference>
<dbReference type="Pfam" id="PF02502">
    <property type="entry name" value="LacAB_rpiB"/>
    <property type="match status" value="1"/>
</dbReference>
<dbReference type="InterPro" id="IPR003500">
    <property type="entry name" value="RpiB_LacA_LacB"/>
</dbReference>
<evidence type="ECO:0000256" key="8">
    <source>
        <dbReference type="ARBA" id="ARBA00032117"/>
    </source>
</evidence>
<comment type="pathway">
    <text evidence="2">Carbohydrate degradation; pentose phosphate pathway; D-ribose 5-phosphate from D-ribulose 5-phosphate (non-oxidative stage): step 1/1.</text>
</comment>
<reference evidence="10 11" key="1">
    <citation type="submission" date="2024-09" db="EMBL/GenBank/DDBJ databases">
        <authorList>
            <person name="Pan X."/>
        </authorList>
    </citation>
    <scope>NUCLEOTIDE SEQUENCE [LARGE SCALE GENOMIC DNA]</scope>
    <source>
        <strain evidence="10 11">B2969</strain>
    </source>
</reference>
<organism evidence="10 11">
    <name type="scientific">Microbacterium alkaliflavum</name>
    <dbReference type="NCBI Taxonomy" id="3248839"/>
    <lineage>
        <taxon>Bacteria</taxon>
        <taxon>Bacillati</taxon>
        <taxon>Actinomycetota</taxon>
        <taxon>Actinomycetes</taxon>
        <taxon>Micrococcales</taxon>
        <taxon>Microbacteriaceae</taxon>
        <taxon>Microbacterium</taxon>
    </lineage>
</organism>
<dbReference type="PANTHER" id="PTHR30345:SF0">
    <property type="entry name" value="DNA DAMAGE-REPAIR_TOLERATION PROTEIN DRT102"/>
    <property type="match status" value="1"/>
</dbReference>
<keyword evidence="7 10" id="KW-0413">Isomerase</keyword>
<dbReference type="NCBIfam" id="TIGR02133">
    <property type="entry name" value="RPI_actino"/>
    <property type="match status" value="1"/>
</dbReference>
<dbReference type="InterPro" id="IPR011860">
    <property type="entry name" value="Rib-5-P_Isoase_Actino"/>
</dbReference>
<dbReference type="EC" id="5.3.1.6" evidence="5"/>
<dbReference type="NCBIfam" id="TIGR00689">
    <property type="entry name" value="rpiB_lacA_lacB"/>
    <property type="match status" value="1"/>
</dbReference>
<dbReference type="SUPFAM" id="SSF89623">
    <property type="entry name" value="Ribose/Galactose isomerase RpiB/AlsB"/>
    <property type="match status" value="1"/>
</dbReference>
<keyword evidence="11" id="KW-1185">Reference proteome</keyword>
<evidence type="ECO:0000256" key="3">
    <source>
        <dbReference type="ARBA" id="ARBA00008754"/>
    </source>
</evidence>
<dbReference type="PIRSF" id="PIRSF005384">
    <property type="entry name" value="RpiB_LacA_B"/>
    <property type="match status" value="1"/>
</dbReference>
<comment type="caution">
    <text evidence="10">The sequence shown here is derived from an EMBL/GenBank/DDBJ whole genome shotgun (WGS) entry which is preliminary data.</text>
</comment>